<proteinExistence type="inferred from homology"/>
<evidence type="ECO:0000256" key="4">
    <source>
        <dbReference type="ARBA" id="ARBA00012784"/>
    </source>
</evidence>
<evidence type="ECO:0000256" key="7">
    <source>
        <dbReference type="ARBA" id="ARBA00022723"/>
    </source>
</evidence>
<evidence type="ECO:0000259" key="11">
    <source>
        <dbReference type="Pfam" id="PF00962"/>
    </source>
</evidence>
<dbReference type="FunFam" id="3.20.20.140:FF:000017">
    <property type="entry name" value="Adenosine deaminase 2"/>
    <property type="match status" value="1"/>
</dbReference>
<keyword evidence="6" id="KW-0964">Secreted</keyword>
<organism evidence="13">
    <name type="scientific">Timema bartmani</name>
    <dbReference type="NCBI Taxonomy" id="61472"/>
    <lineage>
        <taxon>Eukaryota</taxon>
        <taxon>Metazoa</taxon>
        <taxon>Ecdysozoa</taxon>
        <taxon>Arthropoda</taxon>
        <taxon>Hexapoda</taxon>
        <taxon>Insecta</taxon>
        <taxon>Pterygota</taxon>
        <taxon>Neoptera</taxon>
        <taxon>Polyneoptera</taxon>
        <taxon>Phasmatodea</taxon>
        <taxon>Timematodea</taxon>
        <taxon>Timematoidea</taxon>
        <taxon>Timematidae</taxon>
        <taxon>Timema</taxon>
    </lineage>
</organism>
<sequence>MNETKRALVQSGHVRIDLVPQDPPASTRVKLDLDLVPLSVHREEAVNSLLMESKRQEFQRGMDTAGTFPPSRHFFLARHDIEQSSVFSFIRRMPKGKDMYLSVESISHTATSSRHFFLARHDIEQSSMFSFIRRMPKGENILLFVEIISHTLQLPLGTCSSPGTTLSSLLSFLSSGECSKQHFSLLAIWLCPGASLHGHTFSLASTDFLINNLTYLPQLYLCVDNTGLLNFKFSEKVPDDNCEWVLLEMLRASLGNATFVDEFLREQITLKTDHPTEAYPTINEVWEKFQDIFTTVNGLTRWRVAFEMYYNQVLQEFYEDNVMYLEIRGTIPKIYDLDGTIMPWKDFLALMNQLNKQFSDLHPDFLGTKLIISPSRTINDSVMAADIQRVVEAHEAFPDLVVGFDLVGQEDKGKSLLNFTDKLLHLPPGINFFFHAGETNWEGVTDMNLVDAVLLNATRIGHGYALNKHPLVLERVKEKNIGIEVNPISNQVAFPIRSGPPYDQPAPWCCEGDCELERSPLTHPSSASREHVLIRGSCGVVVRGSPVMKRTTIT</sequence>
<dbReference type="PANTHER" id="PTHR11409:SF39">
    <property type="entry name" value="ADENOSINE DEAMINASE 2"/>
    <property type="match status" value="1"/>
</dbReference>
<evidence type="ECO:0000256" key="6">
    <source>
        <dbReference type="ARBA" id="ARBA00022525"/>
    </source>
</evidence>
<dbReference type="EMBL" id="OD564736">
    <property type="protein sequence ID" value="CAD7439610.1"/>
    <property type="molecule type" value="Genomic_DNA"/>
</dbReference>
<feature type="domain" description="Adenosine deaminase" evidence="11">
    <location>
        <begin position="284"/>
        <end position="490"/>
    </location>
</feature>
<dbReference type="EC" id="3.5.4.4" evidence="4"/>
<dbReference type="NCBIfam" id="TIGR01431">
    <property type="entry name" value="adm_rel"/>
    <property type="match status" value="1"/>
</dbReference>
<feature type="domain" description="Adenosine/AMP deaminase N-terminal" evidence="12">
    <location>
        <begin position="41"/>
        <end position="90"/>
    </location>
</feature>
<dbReference type="PANTHER" id="PTHR11409">
    <property type="entry name" value="ADENOSINE DEAMINASE"/>
    <property type="match status" value="1"/>
</dbReference>
<evidence type="ECO:0000256" key="8">
    <source>
        <dbReference type="ARBA" id="ARBA00022729"/>
    </source>
</evidence>
<dbReference type="GO" id="GO:0046103">
    <property type="term" value="P:inosine biosynthetic process"/>
    <property type="evidence" value="ECO:0007669"/>
    <property type="project" value="TreeGrafter"/>
</dbReference>
<dbReference type="InterPro" id="IPR006330">
    <property type="entry name" value="Ado/ade_deaminase"/>
</dbReference>
<dbReference type="GO" id="GO:0006154">
    <property type="term" value="P:adenosine catabolic process"/>
    <property type="evidence" value="ECO:0007669"/>
    <property type="project" value="InterPro"/>
</dbReference>
<evidence type="ECO:0000256" key="3">
    <source>
        <dbReference type="ARBA" id="ARBA00006083"/>
    </source>
</evidence>
<evidence type="ECO:0000256" key="10">
    <source>
        <dbReference type="ARBA" id="ARBA00047764"/>
    </source>
</evidence>
<dbReference type="SUPFAM" id="SSF51556">
    <property type="entry name" value="Metallo-dependent hydrolases"/>
    <property type="match status" value="1"/>
</dbReference>
<reference evidence="13" key="1">
    <citation type="submission" date="2020-11" db="EMBL/GenBank/DDBJ databases">
        <authorList>
            <person name="Tran Van P."/>
        </authorList>
    </citation>
    <scope>NUCLEOTIDE SEQUENCE</scope>
</reference>
<dbReference type="GO" id="GO:0005615">
    <property type="term" value="C:extracellular space"/>
    <property type="evidence" value="ECO:0007669"/>
    <property type="project" value="InterPro"/>
</dbReference>
<dbReference type="Pfam" id="PF08451">
    <property type="entry name" value="A_deaminase_N"/>
    <property type="match status" value="1"/>
</dbReference>
<name>A0A7R9ESI2_9NEOP</name>
<dbReference type="AlphaFoldDB" id="A0A7R9ESI2"/>
<comment type="subcellular location">
    <subcellularLocation>
        <location evidence="2">Secreted</location>
    </subcellularLocation>
</comment>
<comment type="catalytic activity">
    <reaction evidence="10">
        <text>adenosine + H2O + H(+) = inosine + NH4(+)</text>
        <dbReference type="Rhea" id="RHEA:24408"/>
        <dbReference type="ChEBI" id="CHEBI:15377"/>
        <dbReference type="ChEBI" id="CHEBI:15378"/>
        <dbReference type="ChEBI" id="CHEBI:16335"/>
        <dbReference type="ChEBI" id="CHEBI:17596"/>
        <dbReference type="ChEBI" id="CHEBI:28938"/>
        <dbReference type="EC" id="3.5.4.4"/>
    </reaction>
</comment>
<comment type="similarity">
    <text evidence="3">Belongs to the metallo-dependent hydrolases superfamily. Adenosine and AMP deaminases family. ADGF subfamily.</text>
</comment>
<dbReference type="InterPro" id="IPR001365">
    <property type="entry name" value="A_deaminase_dom"/>
</dbReference>
<evidence type="ECO:0000256" key="2">
    <source>
        <dbReference type="ARBA" id="ARBA00004613"/>
    </source>
</evidence>
<dbReference type="Gene3D" id="3.20.20.140">
    <property type="entry name" value="Metal-dependent hydrolases"/>
    <property type="match status" value="2"/>
</dbReference>
<evidence type="ECO:0000313" key="13">
    <source>
        <dbReference type="EMBL" id="CAD7439610.1"/>
    </source>
</evidence>
<dbReference type="GO" id="GO:0004000">
    <property type="term" value="F:adenosine deaminase activity"/>
    <property type="evidence" value="ECO:0007669"/>
    <property type="project" value="InterPro"/>
</dbReference>
<accession>A0A7R9ESI2</accession>
<dbReference type="GO" id="GO:0046872">
    <property type="term" value="F:metal ion binding"/>
    <property type="evidence" value="ECO:0007669"/>
    <property type="project" value="UniProtKB-KW"/>
</dbReference>
<dbReference type="InterPro" id="IPR006331">
    <property type="entry name" value="ADGF"/>
</dbReference>
<gene>
    <name evidence="13" type="ORF">TBIB3V08_LOCUS2164</name>
</gene>
<evidence type="ECO:0000256" key="9">
    <source>
        <dbReference type="ARBA" id="ARBA00022801"/>
    </source>
</evidence>
<comment type="cofactor">
    <cofactor evidence="1">
        <name>Zn(2+)</name>
        <dbReference type="ChEBI" id="CHEBI:29105"/>
    </cofactor>
</comment>
<protein>
    <recommendedName>
        <fullName evidence="5">Adenosine deaminase</fullName>
        <ecNumber evidence="4">3.5.4.4</ecNumber>
    </recommendedName>
</protein>
<keyword evidence="8" id="KW-0732">Signal</keyword>
<evidence type="ECO:0000259" key="12">
    <source>
        <dbReference type="Pfam" id="PF08451"/>
    </source>
</evidence>
<keyword evidence="9" id="KW-0378">Hydrolase</keyword>
<keyword evidence="7" id="KW-0479">Metal-binding</keyword>
<dbReference type="InterPro" id="IPR032466">
    <property type="entry name" value="Metal_Hydrolase"/>
</dbReference>
<evidence type="ECO:0000256" key="5">
    <source>
        <dbReference type="ARBA" id="ARBA00018099"/>
    </source>
</evidence>
<evidence type="ECO:0000256" key="1">
    <source>
        <dbReference type="ARBA" id="ARBA00001947"/>
    </source>
</evidence>
<dbReference type="Pfam" id="PF00962">
    <property type="entry name" value="A_deaminase"/>
    <property type="match status" value="1"/>
</dbReference>
<dbReference type="InterPro" id="IPR013659">
    <property type="entry name" value="A_deaminase_N"/>
</dbReference>